<dbReference type="SUPFAM" id="SSF49899">
    <property type="entry name" value="Concanavalin A-like lectins/glucanases"/>
    <property type="match status" value="1"/>
</dbReference>
<feature type="non-terminal residue" evidence="9">
    <location>
        <position position="1"/>
    </location>
</feature>
<protein>
    <recommendedName>
        <fullName evidence="11">Chondroitin sulfate proteoglycan 4</fullName>
    </recommendedName>
</protein>
<keyword evidence="1" id="KW-0732">Signal</keyword>
<keyword evidence="4" id="KW-0325">Glycoprotein</keyword>
<feature type="repeat" description="CSPG" evidence="6">
    <location>
        <begin position="1118"/>
        <end position="1214"/>
    </location>
</feature>
<dbReference type="PANTHER" id="PTHR45739">
    <property type="entry name" value="MATRIX PROTEIN, PUTATIVE-RELATED"/>
    <property type="match status" value="1"/>
</dbReference>
<dbReference type="InterPro" id="IPR001791">
    <property type="entry name" value="Laminin_G"/>
</dbReference>
<name>A0AAV8WCS9_9CUCU</name>
<keyword evidence="3" id="KW-1015">Disulfide bond</keyword>
<accession>A0AAV8WCS9</accession>
<comment type="caution">
    <text evidence="9">The sequence shown here is derived from an EMBL/GenBank/DDBJ whole genome shotgun (WGS) entry which is preliminary data.</text>
</comment>
<gene>
    <name evidence="9" type="ORF">NQ315_010392</name>
</gene>
<dbReference type="InterPro" id="IPR051561">
    <property type="entry name" value="FRAS1_ECM"/>
</dbReference>
<dbReference type="Pfam" id="PF02210">
    <property type="entry name" value="Laminin_G_2"/>
    <property type="match status" value="1"/>
</dbReference>
<evidence type="ECO:0000259" key="7">
    <source>
        <dbReference type="PROSITE" id="PS50025"/>
    </source>
</evidence>
<dbReference type="GO" id="GO:0009653">
    <property type="term" value="P:anatomical structure morphogenesis"/>
    <property type="evidence" value="ECO:0007669"/>
    <property type="project" value="TreeGrafter"/>
</dbReference>
<evidence type="ECO:0000256" key="4">
    <source>
        <dbReference type="ARBA" id="ARBA00023180"/>
    </source>
</evidence>
<dbReference type="PROSITE" id="PS50026">
    <property type="entry name" value="EGF_3"/>
    <property type="match status" value="1"/>
</dbReference>
<evidence type="ECO:0008006" key="11">
    <source>
        <dbReference type="Google" id="ProtNLM"/>
    </source>
</evidence>
<comment type="caution">
    <text evidence="5">Lacks conserved residue(s) required for the propagation of feature annotation.</text>
</comment>
<evidence type="ECO:0000259" key="8">
    <source>
        <dbReference type="PROSITE" id="PS50026"/>
    </source>
</evidence>
<dbReference type="PROSITE" id="PS50025">
    <property type="entry name" value="LAM_G_DOMAIN"/>
    <property type="match status" value="1"/>
</dbReference>
<feature type="repeat" description="CSPG" evidence="6">
    <location>
        <begin position="782"/>
        <end position="873"/>
    </location>
</feature>
<feature type="repeat" description="CSPG" evidence="6">
    <location>
        <begin position="444"/>
        <end position="536"/>
    </location>
</feature>
<dbReference type="CDD" id="cd00110">
    <property type="entry name" value="LamG"/>
    <property type="match status" value="1"/>
</dbReference>
<dbReference type="Proteomes" id="UP001159042">
    <property type="component" value="Unassembled WGS sequence"/>
</dbReference>
<evidence type="ECO:0000256" key="6">
    <source>
        <dbReference type="PROSITE-ProRule" id="PRU01201"/>
    </source>
</evidence>
<keyword evidence="10" id="KW-1185">Reference proteome</keyword>
<evidence type="ECO:0000313" key="10">
    <source>
        <dbReference type="Proteomes" id="UP001159042"/>
    </source>
</evidence>
<feature type="repeat" description="CSPG" evidence="6">
    <location>
        <begin position="317"/>
        <end position="411"/>
    </location>
</feature>
<feature type="domain" description="EGF-like" evidence="8">
    <location>
        <begin position="265"/>
        <end position="298"/>
    </location>
</feature>
<evidence type="ECO:0000313" key="9">
    <source>
        <dbReference type="EMBL" id="KAJ8923810.1"/>
    </source>
</evidence>
<dbReference type="InterPro" id="IPR000742">
    <property type="entry name" value="EGF"/>
</dbReference>
<dbReference type="EMBL" id="JANEYG010000004">
    <property type="protein sequence ID" value="KAJ8923810.1"/>
    <property type="molecule type" value="Genomic_DNA"/>
</dbReference>
<dbReference type="PROSITE" id="PS51854">
    <property type="entry name" value="CSPG"/>
    <property type="match status" value="5"/>
</dbReference>
<evidence type="ECO:0000256" key="2">
    <source>
        <dbReference type="ARBA" id="ARBA00022737"/>
    </source>
</evidence>
<keyword evidence="2" id="KW-0677">Repeat</keyword>
<dbReference type="PANTHER" id="PTHR45739:SF12">
    <property type="entry name" value="CHONDROITIN SULFATE PROTEOGLYCAN 4-LIKE ISOFORM X2"/>
    <property type="match status" value="1"/>
</dbReference>
<dbReference type="Gene3D" id="2.60.120.200">
    <property type="match status" value="2"/>
</dbReference>
<proteinExistence type="predicted"/>
<dbReference type="InterPro" id="IPR039005">
    <property type="entry name" value="CSPG_rpt"/>
</dbReference>
<keyword evidence="5" id="KW-0245">EGF-like domain</keyword>
<feature type="repeat" description="CSPG" evidence="6">
    <location>
        <begin position="553"/>
        <end position="647"/>
    </location>
</feature>
<dbReference type="SMART" id="SM00282">
    <property type="entry name" value="LamG"/>
    <property type="match status" value="1"/>
</dbReference>
<feature type="domain" description="Laminin G" evidence="7">
    <location>
        <begin position="87"/>
        <end position="263"/>
    </location>
</feature>
<dbReference type="Pfam" id="PF16184">
    <property type="entry name" value="Cadherin_3"/>
    <property type="match status" value="8"/>
</dbReference>
<reference evidence="9 10" key="1">
    <citation type="journal article" date="2023" name="Insect Mol. Biol.">
        <title>Genome sequencing provides insights into the evolution of gene families encoding plant cell wall-degrading enzymes in longhorned beetles.</title>
        <authorList>
            <person name="Shin N.R."/>
            <person name="Okamura Y."/>
            <person name="Kirsch R."/>
            <person name="Pauchet Y."/>
        </authorList>
    </citation>
    <scope>NUCLEOTIDE SEQUENCE [LARGE SCALE GENOMIC DNA]</scope>
    <source>
        <strain evidence="9">EAD_L_NR</strain>
    </source>
</reference>
<sequence>CLWHCRKHLPGKFFELNIHYGLFVGDNKNKNNTDIFFGHVEKFRGCLSGLRYNDIMVLELARHRQLQATVQGVTWNCAAEFEATVDHPISFVEDDAYMILPQKVHYKEFKIEFEVRTITRDGILFYNPGHKLKPDFFLIELNNYSVRIVVKVGEKILKLLSKNTKISDGEWHKVFFKLTTSTIELNIDDKVTSEKNIHGHLFQLSDSSYLGGLEISKRFRATQKGCSKSCDSSFKGCIRHLSILDARRGLPDAHVTEGLLPGCMWQYPCLQNPCKDDGICIQQGLDSFQCQCQEELCVNINYTEGYKVFSKSSLATELELLSVEPLEVLEGKSEIITTKNLHMILDYQKYGIKDSGIIFVIIEGPEHGSITIDIWPHEKNSFSLYDIARDKVHYSHDGSENSHDSMVLEVEFSTADTFTLPVYLQGKFRFGLSVNVVPTNDAPVLDITDSTVFRTVQGTKKFISPEVFKAVDADNAPSELIYTILKSESGYFENVKKPGVKITTFTQEDVDKGKILFYDQSSGSNTSHISLQISDGIETSTVYLVRVSISPQYWRLERNTGLIVLHQTSSIITPYNLSFTSNVAIPDYSAQFTIVKKPHYGVIEVEKSVNIWEITDSFTSSDLKQHRVRYRHISSKPEFDEFQFRSLDKSQIYTFRLTFAKCTLYKLNSKAMKLHEYWEMPISTKYLSFETKPMKALTSITYVISKPPEYGFLFSSVSKYRLRSCDTFTQEDIVSQNIKYRLYQKSYSDVEDYFSFVVLSPGCNNVSSDLTIIYIPPMEDKAKVTVNLKPLDVDEGASALINPLHLYLEADFVTDLLYNVTHKVQHGFLQVKKGDVVKNDTSYFTANELKNNLLHYIHDGSETVSDSFKFIALSTHEENFQYVGQFNINVCLVNDNSPTRAVDKVFHIVVGGERLLTGKDLKYTDEDLKTQTSMIVYTCRESPNGNFYNINNPGIKITEFTQEDLDEGRIIFKHKGPEYGKVRLWVTDGQFHVNGILEIQASAPFIHVDMNKKVIVEQGKIVVITNEHLSYATNVYASDRDVVYEITSSPTFGKIVSSKTLNAIQNFTHEDVNKGLISYLNEHLSGNADEIGIRIRCKDAINVAQLGVWMLPSSYWDPLDVTSLKKLSIEESTSALITKKTLEVSQVNVPPSAITYHVVEMPEYGYLTILSDGKNGNEQVNVVSFGQNLINENKVLYIQSGTNQTKDKITFNVTNGIVWRKNVQLDIEIIPERLYLGSNNLVVNEGGVAVLTTAHLFVLTEYYKPKVTLYAITENVKHGCIQVHKRCIKSKAFSLKELQAGVVQYAHDGTENLEDQLTIIGETNQKKVFHTF</sequence>
<organism evidence="9 10">
    <name type="scientific">Exocentrus adspersus</name>
    <dbReference type="NCBI Taxonomy" id="1586481"/>
    <lineage>
        <taxon>Eukaryota</taxon>
        <taxon>Metazoa</taxon>
        <taxon>Ecdysozoa</taxon>
        <taxon>Arthropoda</taxon>
        <taxon>Hexapoda</taxon>
        <taxon>Insecta</taxon>
        <taxon>Pterygota</taxon>
        <taxon>Neoptera</taxon>
        <taxon>Endopterygota</taxon>
        <taxon>Coleoptera</taxon>
        <taxon>Polyphaga</taxon>
        <taxon>Cucujiformia</taxon>
        <taxon>Chrysomeloidea</taxon>
        <taxon>Cerambycidae</taxon>
        <taxon>Lamiinae</taxon>
        <taxon>Acanthocinini</taxon>
        <taxon>Exocentrus</taxon>
    </lineage>
</organism>
<dbReference type="InterPro" id="IPR013320">
    <property type="entry name" value="ConA-like_dom_sf"/>
</dbReference>
<evidence type="ECO:0000256" key="5">
    <source>
        <dbReference type="PROSITE-ProRule" id="PRU00076"/>
    </source>
</evidence>
<evidence type="ECO:0000256" key="3">
    <source>
        <dbReference type="ARBA" id="ARBA00023157"/>
    </source>
</evidence>
<evidence type="ECO:0000256" key="1">
    <source>
        <dbReference type="ARBA" id="ARBA00022729"/>
    </source>
</evidence>